<comment type="caution">
    <text evidence="1">The sequence shown here is derived from an EMBL/GenBank/DDBJ whole genome shotgun (WGS) entry which is preliminary data.</text>
</comment>
<dbReference type="RefSeq" id="WP_088233987.1">
    <property type="nucleotide sequence ID" value="NZ_CALUEG010000042.1"/>
</dbReference>
<dbReference type="EMBL" id="NIPX01000040">
    <property type="protein sequence ID" value="OWJ81368.1"/>
    <property type="molecule type" value="Genomic_DNA"/>
</dbReference>
<accession>A0A212AIQ7</accession>
<gene>
    <name evidence="1" type="ORF">CDV52_18370</name>
</gene>
<evidence type="ECO:0000313" key="2">
    <source>
        <dbReference type="Proteomes" id="UP000196640"/>
    </source>
</evidence>
<protein>
    <submittedName>
        <fullName evidence="1">Uncharacterized protein</fullName>
    </submittedName>
</protein>
<dbReference type="AlphaFoldDB" id="A0A212AIQ7"/>
<evidence type="ECO:0000313" key="1">
    <source>
        <dbReference type="EMBL" id="OWJ81368.1"/>
    </source>
</evidence>
<proteinExistence type="predicted"/>
<organism evidence="1 2">
    <name type="scientific">Haematobacter missouriensis</name>
    <dbReference type="NCBI Taxonomy" id="366616"/>
    <lineage>
        <taxon>Bacteria</taxon>
        <taxon>Pseudomonadati</taxon>
        <taxon>Pseudomonadota</taxon>
        <taxon>Alphaproteobacteria</taxon>
        <taxon>Rhodobacterales</taxon>
        <taxon>Paracoccaceae</taxon>
        <taxon>Haematobacter</taxon>
    </lineage>
</organism>
<reference evidence="1 2" key="1">
    <citation type="submission" date="2016-11" db="EMBL/GenBank/DDBJ databases">
        <title>Comparison of Traditional DNA-DNA Hybridization with In Silico Genomic Analysis.</title>
        <authorList>
            <person name="Nicholson A.C."/>
            <person name="Sammons S."/>
            <person name="Humrighouse B.W."/>
            <person name="Graziano J."/>
            <person name="Lasker B."/>
            <person name="Whitney A.M."/>
            <person name="Mcquiston J.R."/>
        </authorList>
    </citation>
    <scope>NUCLEOTIDE SEQUENCE [LARGE SCALE GENOMIC DNA]</scope>
    <source>
        <strain evidence="1 2">H2381</strain>
    </source>
</reference>
<sequence length="139" mass="15031">MGAWRSSYRSTARAALEAVPRLASVTILPAWRGNVDEETLPVLGVVTPDERITLSARGATERGTLLQVVVKRLGGDEVEDDLDLDAEAIEEALFAAFLTSSTICKPEGISLMVEDRASRALGTLISTFRITSFQPLKRG</sequence>
<dbReference type="OrthoDB" id="7875220at2"/>
<name>A0A212AIQ7_9RHOB</name>
<dbReference type="Proteomes" id="UP000196640">
    <property type="component" value="Unassembled WGS sequence"/>
</dbReference>